<keyword evidence="2" id="KW-1003">Cell membrane</keyword>
<comment type="subcellular location">
    <subcellularLocation>
        <location evidence="1">Cell membrane</location>
        <topology evidence="1">Multi-pass membrane protein</topology>
    </subcellularLocation>
</comment>
<dbReference type="PROSITE" id="PS50885">
    <property type="entry name" value="HAMP"/>
    <property type="match status" value="1"/>
</dbReference>
<keyword evidence="16" id="KW-1185">Reference proteome</keyword>
<keyword evidence="10" id="KW-0175">Coiled coil</keyword>
<dbReference type="CDD" id="cd06225">
    <property type="entry name" value="HAMP"/>
    <property type="match status" value="1"/>
</dbReference>
<dbReference type="InterPro" id="IPR004089">
    <property type="entry name" value="MCPsignal_dom"/>
</dbReference>
<dbReference type="GO" id="GO:0007165">
    <property type="term" value="P:signal transduction"/>
    <property type="evidence" value="ECO:0007669"/>
    <property type="project" value="UniProtKB-KW"/>
</dbReference>
<dbReference type="RefSeq" id="WP_073474167.1">
    <property type="nucleotide sequence ID" value="NZ_FQZU01000005.1"/>
</dbReference>
<dbReference type="SMART" id="SM00304">
    <property type="entry name" value="HAMP"/>
    <property type="match status" value="1"/>
</dbReference>
<evidence type="ECO:0000259" key="13">
    <source>
        <dbReference type="PROSITE" id="PS50111"/>
    </source>
</evidence>
<evidence type="ECO:0000256" key="2">
    <source>
        <dbReference type="ARBA" id="ARBA00022475"/>
    </source>
</evidence>
<evidence type="ECO:0000256" key="4">
    <source>
        <dbReference type="ARBA" id="ARBA00022692"/>
    </source>
</evidence>
<protein>
    <submittedName>
        <fullName evidence="15">Methyl-accepting chemotaxis sensory transducer with Cache sensor</fullName>
    </submittedName>
</protein>
<accession>A0A1M6HS40</accession>
<feature type="transmembrane region" description="Helical" evidence="12">
    <location>
        <begin position="294"/>
        <end position="320"/>
    </location>
</feature>
<dbReference type="Pfam" id="PF02743">
    <property type="entry name" value="dCache_1"/>
    <property type="match status" value="1"/>
</dbReference>
<evidence type="ECO:0000313" key="15">
    <source>
        <dbReference type="EMBL" id="SHJ24983.1"/>
    </source>
</evidence>
<keyword evidence="4 12" id="KW-0812">Transmembrane</keyword>
<feature type="domain" description="HAMP" evidence="14">
    <location>
        <begin position="317"/>
        <end position="371"/>
    </location>
</feature>
<evidence type="ECO:0000259" key="14">
    <source>
        <dbReference type="PROSITE" id="PS50885"/>
    </source>
</evidence>
<organism evidence="15 16">
    <name type="scientific">Desulfatibacillum alkenivorans DSM 16219</name>
    <dbReference type="NCBI Taxonomy" id="1121393"/>
    <lineage>
        <taxon>Bacteria</taxon>
        <taxon>Pseudomonadati</taxon>
        <taxon>Thermodesulfobacteriota</taxon>
        <taxon>Desulfobacteria</taxon>
        <taxon>Desulfobacterales</taxon>
        <taxon>Desulfatibacillaceae</taxon>
        <taxon>Desulfatibacillum</taxon>
    </lineage>
</organism>
<gene>
    <name evidence="15" type="ORF">SAMN02745216_01301</name>
</gene>
<dbReference type="Gene3D" id="1.10.287.950">
    <property type="entry name" value="Methyl-accepting chemotaxis protein"/>
    <property type="match status" value="1"/>
</dbReference>
<dbReference type="SUPFAM" id="SSF58104">
    <property type="entry name" value="Methyl-accepting chemotaxis protein (MCP) signaling domain"/>
    <property type="match status" value="1"/>
</dbReference>
<evidence type="ECO:0000256" key="7">
    <source>
        <dbReference type="ARBA" id="ARBA00023224"/>
    </source>
</evidence>
<evidence type="ECO:0000256" key="6">
    <source>
        <dbReference type="ARBA" id="ARBA00023136"/>
    </source>
</evidence>
<evidence type="ECO:0000256" key="5">
    <source>
        <dbReference type="ARBA" id="ARBA00022989"/>
    </source>
</evidence>
<dbReference type="Gene3D" id="3.30.450.20">
    <property type="entry name" value="PAS domain"/>
    <property type="match status" value="1"/>
</dbReference>
<comment type="similarity">
    <text evidence="8">Belongs to the methyl-accepting chemotaxis (MCP) protein family.</text>
</comment>
<dbReference type="Proteomes" id="UP000183994">
    <property type="component" value="Unassembled WGS sequence"/>
</dbReference>
<name>A0A1M6HS40_9BACT</name>
<evidence type="ECO:0000256" key="10">
    <source>
        <dbReference type="SAM" id="Coils"/>
    </source>
</evidence>
<reference evidence="16" key="1">
    <citation type="submission" date="2016-11" db="EMBL/GenBank/DDBJ databases">
        <authorList>
            <person name="Varghese N."/>
            <person name="Submissions S."/>
        </authorList>
    </citation>
    <scope>NUCLEOTIDE SEQUENCE [LARGE SCALE GENOMIC DNA]</scope>
    <source>
        <strain evidence="16">DSM 16219</strain>
    </source>
</reference>
<dbReference type="PANTHER" id="PTHR32089:SF112">
    <property type="entry name" value="LYSOZYME-LIKE PROTEIN-RELATED"/>
    <property type="match status" value="1"/>
</dbReference>
<proteinExistence type="inferred from homology"/>
<keyword evidence="6 12" id="KW-0472">Membrane</keyword>
<dbReference type="STRING" id="1121393.SAMN02745216_01301"/>
<evidence type="ECO:0000256" key="3">
    <source>
        <dbReference type="ARBA" id="ARBA00022500"/>
    </source>
</evidence>
<dbReference type="InterPro" id="IPR003660">
    <property type="entry name" value="HAMP_dom"/>
</dbReference>
<evidence type="ECO:0000256" key="12">
    <source>
        <dbReference type="SAM" id="Phobius"/>
    </source>
</evidence>
<keyword evidence="7 9" id="KW-0807">Transducer</keyword>
<dbReference type="PANTHER" id="PTHR32089">
    <property type="entry name" value="METHYL-ACCEPTING CHEMOTAXIS PROTEIN MCPB"/>
    <property type="match status" value="1"/>
</dbReference>
<evidence type="ECO:0000256" key="8">
    <source>
        <dbReference type="ARBA" id="ARBA00029447"/>
    </source>
</evidence>
<feature type="compositionally biased region" description="Basic and acidic residues" evidence="11">
    <location>
        <begin position="413"/>
        <end position="427"/>
    </location>
</feature>
<feature type="coiled-coil region" evidence="10">
    <location>
        <begin position="520"/>
        <end position="547"/>
    </location>
</feature>
<evidence type="ECO:0000313" key="16">
    <source>
        <dbReference type="Proteomes" id="UP000183994"/>
    </source>
</evidence>
<sequence length="648" mass="69805">MKFGLRTKFLAPALIILTILLTAFGAVTYVKVKSVLKTQAKAQMLLQAESSSMNLAAWVQRAMFDVESWATEKVFREALPDTFIATAFRKQAQANLERITTKHAFYDIVILTDAQGTPITASDAKKAGQIKDLCQGILSTNDIIEGRFSPVFKSSLTNSAALMLTVPVEQKGRKGYMFAQLNLAYFRENFMSKMKFGESGRAFLMESKGLIVSHQSHSSKLEMDFVVDIAKSDLGTKYAGQERGVYEHVLGADMDNSSGQDYITAICQVEGTDLATGLSAKASEIYAGANEVSVWVAGIGFLLLLAIGFSILILVQVFIIKPIDTVSKGLQDVAQGEGDLTRRLDVSSQDEVGDLASWFNKFMDKQQAMIREIMESAHSLATLTAQISTTASQFASSATEMGSSVSEISTTGEEVKETMRVSSEKAESVAQSAEDTEKVSQSGLSATAYNLDGMVRIKDEMQYIAESIVKLSEQTQNIAEIIDAVNELANQSNLLSVNASIEAAKAGEFGKGFAVVAQEVKSLADQSKQATEQVRNILQEIQNATSAAVMATERGSKAVDEGSQLSSEAEEAISKLSSSTSESAKASRLIAASAQQQLAGMEQLSQALESIKLASEQNVDSAKQLEESTIALNSLGSMLTEMAGKFKV</sequence>
<evidence type="ECO:0000256" key="9">
    <source>
        <dbReference type="PROSITE-ProRule" id="PRU00284"/>
    </source>
</evidence>
<keyword evidence="5 12" id="KW-1133">Transmembrane helix</keyword>
<keyword evidence="3" id="KW-0145">Chemotaxis</keyword>
<dbReference type="GO" id="GO:0005886">
    <property type="term" value="C:plasma membrane"/>
    <property type="evidence" value="ECO:0007669"/>
    <property type="project" value="UniProtKB-SubCell"/>
</dbReference>
<evidence type="ECO:0000256" key="1">
    <source>
        <dbReference type="ARBA" id="ARBA00004651"/>
    </source>
</evidence>
<feature type="region of interest" description="Disordered" evidence="11">
    <location>
        <begin position="402"/>
        <end position="437"/>
    </location>
</feature>
<dbReference type="Pfam" id="PF00015">
    <property type="entry name" value="MCPsignal"/>
    <property type="match status" value="1"/>
</dbReference>
<dbReference type="AlphaFoldDB" id="A0A1M6HS40"/>
<dbReference type="Pfam" id="PF00672">
    <property type="entry name" value="HAMP"/>
    <property type="match status" value="1"/>
</dbReference>
<dbReference type="PROSITE" id="PS50111">
    <property type="entry name" value="CHEMOTAXIS_TRANSDUC_2"/>
    <property type="match status" value="1"/>
</dbReference>
<dbReference type="GO" id="GO:0006935">
    <property type="term" value="P:chemotaxis"/>
    <property type="evidence" value="ECO:0007669"/>
    <property type="project" value="UniProtKB-KW"/>
</dbReference>
<evidence type="ECO:0000256" key="11">
    <source>
        <dbReference type="SAM" id="MobiDB-lite"/>
    </source>
</evidence>
<dbReference type="OrthoDB" id="5428110at2"/>
<dbReference type="InterPro" id="IPR033479">
    <property type="entry name" value="dCache_1"/>
</dbReference>
<dbReference type="SMART" id="SM00283">
    <property type="entry name" value="MA"/>
    <property type="match status" value="1"/>
</dbReference>
<feature type="domain" description="Methyl-accepting transducer" evidence="13">
    <location>
        <begin position="376"/>
        <end position="612"/>
    </location>
</feature>
<feature type="compositionally biased region" description="Polar residues" evidence="11">
    <location>
        <begin position="402"/>
        <end position="412"/>
    </location>
</feature>
<feature type="region of interest" description="Disordered" evidence="11">
    <location>
        <begin position="555"/>
        <end position="579"/>
    </location>
</feature>
<dbReference type="EMBL" id="FQZU01000005">
    <property type="protein sequence ID" value="SHJ24983.1"/>
    <property type="molecule type" value="Genomic_DNA"/>
</dbReference>